<evidence type="ECO:0000256" key="2">
    <source>
        <dbReference type="ARBA" id="ARBA00004749"/>
    </source>
</evidence>
<dbReference type="GO" id="GO:0006744">
    <property type="term" value="P:ubiquinone biosynthetic process"/>
    <property type="evidence" value="ECO:0007669"/>
    <property type="project" value="InterPro"/>
</dbReference>
<keyword evidence="5" id="KW-0274">FAD</keyword>
<gene>
    <name evidence="9" type="ORF">J0A66_10190</name>
</gene>
<evidence type="ECO:0000256" key="4">
    <source>
        <dbReference type="ARBA" id="ARBA00022630"/>
    </source>
</evidence>
<keyword evidence="10" id="KW-1185">Reference proteome</keyword>
<organism evidence="9 10">
    <name type="scientific">Bowmanella dokdonensis</name>
    <dbReference type="NCBI Taxonomy" id="751969"/>
    <lineage>
        <taxon>Bacteria</taxon>
        <taxon>Pseudomonadati</taxon>
        <taxon>Pseudomonadota</taxon>
        <taxon>Gammaproteobacteria</taxon>
        <taxon>Alteromonadales</taxon>
        <taxon>Alteromonadaceae</taxon>
        <taxon>Bowmanella</taxon>
    </lineage>
</organism>
<evidence type="ECO:0000259" key="8">
    <source>
        <dbReference type="Pfam" id="PF01494"/>
    </source>
</evidence>
<accession>A0A939DPJ1</accession>
<dbReference type="SUPFAM" id="SSF51905">
    <property type="entry name" value="FAD/NAD(P)-binding domain"/>
    <property type="match status" value="1"/>
</dbReference>
<protein>
    <submittedName>
        <fullName evidence="9">FAD-dependent monooxygenase</fullName>
    </submittedName>
</protein>
<comment type="similarity">
    <text evidence="3">Belongs to the UbiH/COQ6 family.</text>
</comment>
<dbReference type="Pfam" id="PF01494">
    <property type="entry name" value="FAD_binding_3"/>
    <property type="match status" value="1"/>
</dbReference>
<dbReference type="PROSITE" id="PS01304">
    <property type="entry name" value="UBIH"/>
    <property type="match status" value="1"/>
</dbReference>
<dbReference type="InterPro" id="IPR018168">
    <property type="entry name" value="Ubi_Hdrlase_CS"/>
</dbReference>
<proteinExistence type="inferred from homology"/>
<dbReference type="Proteomes" id="UP000664654">
    <property type="component" value="Unassembled WGS sequence"/>
</dbReference>
<evidence type="ECO:0000256" key="3">
    <source>
        <dbReference type="ARBA" id="ARBA00005349"/>
    </source>
</evidence>
<dbReference type="PANTHER" id="PTHR43876">
    <property type="entry name" value="UBIQUINONE BIOSYNTHESIS MONOOXYGENASE COQ6, MITOCHONDRIAL"/>
    <property type="match status" value="1"/>
</dbReference>
<name>A0A939DPJ1_9ALTE</name>
<dbReference type="InterPro" id="IPR002938">
    <property type="entry name" value="FAD-bd"/>
</dbReference>
<dbReference type="NCBIfam" id="TIGR01988">
    <property type="entry name" value="Ubi-OHases"/>
    <property type="match status" value="1"/>
</dbReference>
<evidence type="ECO:0000313" key="10">
    <source>
        <dbReference type="Proteomes" id="UP000664654"/>
    </source>
</evidence>
<sequence>MKTDCDLIIVGGGMVGLSLAAALRHRSLKLVLIDERLPLRPLAKDPELRVSAINQASENLLRRLGIWQAVQAQRLCAYRQMQVWEQDSFARIEFNHQDLHQPHLGHIIENQVLINALWEELLAANNVELLAPAGISRFELNSELAEVELADGRLLKARLLVGTDGAQSRIRQQAGLPVTFADYQHKALVATIETQLPHQHCARQVFTPQGPLAFLPLYQDNLCSIVWSQQTQRADELLAMDTGEFEKQLSATFDNQLGLCKLTSERIGFPLTMRFARQWLTDRLVLAGDAAHTIHPLAGQGANLGLMDVAALAERLQMLHERGEDIGLAANLRPYERWRKSEAVKLIAAMQLFKGLFDGQHPLKKLIRGLGVSAMDKLPLAKRQAMKLAAGLDGELHELAKPLLK</sequence>
<evidence type="ECO:0000256" key="5">
    <source>
        <dbReference type="ARBA" id="ARBA00022827"/>
    </source>
</evidence>
<dbReference type="InterPro" id="IPR036188">
    <property type="entry name" value="FAD/NAD-bd_sf"/>
</dbReference>
<dbReference type="Gene3D" id="3.50.50.60">
    <property type="entry name" value="FAD/NAD(P)-binding domain"/>
    <property type="match status" value="2"/>
</dbReference>
<evidence type="ECO:0000256" key="6">
    <source>
        <dbReference type="ARBA" id="ARBA00023002"/>
    </source>
</evidence>
<dbReference type="AlphaFoldDB" id="A0A939DPJ1"/>
<dbReference type="InterPro" id="IPR010971">
    <property type="entry name" value="UbiH/COQ6"/>
</dbReference>
<dbReference type="GO" id="GO:0071949">
    <property type="term" value="F:FAD binding"/>
    <property type="evidence" value="ECO:0007669"/>
    <property type="project" value="InterPro"/>
</dbReference>
<dbReference type="GO" id="GO:0019168">
    <property type="term" value="F:2-polyprenylphenol 6-hydroxylase activity"/>
    <property type="evidence" value="ECO:0007669"/>
    <property type="project" value="TreeGrafter"/>
</dbReference>
<dbReference type="PANTHER" id="PTHR43876:SF7">
    <property type="entry name" value="UBIQUINONE BIOSYNTHESIS MONOOXYGENASE COQ6, MITOCHONDRIAL"/>
    <property type="match status" value="1"/>
</dbReference>
<keyword evidence="4" id="KW-0285">Flavoprotein</keyword>
<evidence type="ECO:0000256" key="1">
    <source>
        <dbReference type="ARBA" id="ARBA00001974"/>
    </source>
</evidence>
<reference evidence="9" key="1">
    <citation type="submission" date="2021-03" db="EMBL/GenBank/DDBJ databases">
        <title>novel species isolated from a fishpond in China.</title>
        <authorList>
            <person name="Lu H."/>
            <person name="Cai Z."/>
        </authorList>
    </citation>
    <scope>NUCLEOTIDE SEQUENCE</scope>
    <source>
        <strain evidence="9">JCM 30855</strain>
    </source>
</reference>
<comment type="caution">
    <text evidence="9">The sequence shown here is derived from an EMBL/GenBank/DDBJ whole genome shotgun (WGS) entry which is preliminary data.</text>
</comment>
<dbReference type="EMBL" id="JAFKCV010000004">
    <property type="protein sequence ID" value="MBN7825591.1"/>
    <property type="molecule type" value="Genomic_DNA"/>
</dbReference>
<keyword evidence="6" id="KW-0560">Oxidoreductase</keyword>
<evidence type="ECO:0000313" key="9">
    <source>
        <dbReference type="EMBL" id="MBN7825591.1"/>
    </source>
</evidence>
<comment type="cofactor">
    <cofactor evidence="1">
        <name>FAD</name>
        <dbReference type="ChEBI" id="CHEBI:57692"/>
    </cofactor>
</comment>
<dbReference type="PRINTS" id="PR00420">
    <property type="entry name" value="RNGMNOXGNASE"/>
</dbReference>
<comment type="pathway">
    <text evidence="2">Cofactor biosynthesis; ubiquinone biosynthesis.</text>
</comment>
<dbReference type="RefSeq" id="WP_206573691.1">
    <property type="nucleotide sequence ID" value="NZ_JAFKCV010000004.1"/>
</dbReference>
<feature type="domain" description="FAD-binding" evidence="8">
    <location>
        <begin position="5"/>
        <end position="322"/>
    </location>
</feature>
<dbReference type="InterPro" id="IPR051205">
    <property type="entry name" value="UbiH/COQ6_monooxygenase"/>
</dbReference>
<evidence type="ECO:0000256" key="7">
    <source>
        <dbReference type="ARBA" id="ARBA00023033"/>
    </source>
</evidence>
<keyword evidence="7 9" id="KW-0503">Monooxygenase</keyword>